<accession>A0ABU0IUL9</accession>
<comment type="caution">
    <text evidence="2">The sequence shown here is derived from an EMBL/GenBank/DDBJ whole genome shotgun (WGS) entry which is preliminary data.</text>
</comment>
<dbReference type="Proteomes" id="UP001228905">
    <property type="component" value="Unassembled WGS sequence"/>
</dbReference>
<gene>
    <name evidence="2" type="ORF">QO010_003508</name>
</gene>
<organism evidence="2 3">
    <name type="scientific">Caulobacter ginsengisoli</name>
    <dbReference type="NCBI Taxonomy" id="400775"/>
    <lineage>
        <taxon>Bacteria</taxon>
        <taxon>Pseudomonadati</taxon>
        <taxon>Pseudomonadota</taxon>
        <taxon>Alphaproteobacteria</taxon>
        <taxon>Caulobacterales</taxon>
        <taxon>Caulobacteraceae</taxon>
        <taxon>Caulobacter</taxon>
    </lineage>
</organism>
<dbReference type="InterPro" id="IPR024976">
    <property type="entry name" value="DUF3885"/>
</dbReference>
<keyword evidence="3" id="KW-1185">Reference proteome</keyword>
<evidence type="ECO:0000259" key="1">
    <source>
        <dbReference type="Pfam" id="PF13021"/>
    </source>
</evidence>
<proteinExistence type="predicted"/>
<name>A0ABU0IUL9_9CAUL</name>
<dbReference type="EMBL" id="JAUSVS010000008">
    <property type="protein sequence ID" value="MDQ0465716.1"/>
    <property type="molecule type" value="Genomic_DNA"/>
</dbReference>
<reference evidence="2 3" key="1">
    <citation type="submission" date="2023-07" db="EMBL/GenBank/DDBJ databases">
        <title>Genomic Encyclopedia of Type Strains, Phase IV (KMG-IV): sequencing the most valuable type-strain genomes for metagenomic binning, comparative biology and taxonomic classification.</title>
        <authorList>
            <person name="Goeker M."/>
        </authorList>
    </citation>
    <scope>NUCLEOTIDE SEQUENCE [LARGE SCALE GENOMIC DNA]</scope>
    <source>
        <strain evidence="2 3">DSM 18695</strain>
    </source>
</reference>
<evidence type="ECO:0000313" key="2">
    <source>
        <dbReference type="EMBL" id="MDQ0465716.1"/>
    </source>
</evidence>
<protein>
    <recommendedName>
        <fullName evidence="1">DUF3885 domain-containing protein</fullName>
    </recommendedName>
</protein>
<dbReference type="RefSeq" id="WP_307351272.1">
    <property type="nucleotide sequence ID" value="NZ_JAUSVS010000008.1"/>
</dbReference>
<dbReference type="Pfam" id="PF13021">
    <property type="entry name" value="DUF3885"/>
    <property type="match status" value="1"/>
</dbReference>
<evidence type="ECO:0000313" key="3">
    <source>
        <dbReference type="Proteomes" id="UP001228905"/>
    </source>
</evidence>
<feature type="domain" description="DUF3885" evidence="1">
    <location>
        <begin position="6"/>
        <end position="200"/>
    </location>
</feature>
<sequence length="209" mass="23001">MDSSLSERLQEAFGVPAFPDGLFFEFDFALRFELAGDTRGGPARFLTAMDRARAVLAALFADRTEITVIAREFADQGSAPHESPIFEGLAGVGFEHSFFRHEVRPMASDDVRMEEDQVGICILHEAVMAPDAADFARLLWTPLATDMGVHPRVSGLSGVYLVDFERRVAVWPYDDRGMDVVAADASVIGPLAARFPDWLMGQRFGAKDS</sequence>